<proteinExistence type="predicted"/>
<feature type="domain" description="ABC-2 type transporter transmembrane" evidence="7">
    <location>
        <begin position="36"/>
        <end position="236"/>
    </location>
</feature>
<feature type="transmembrane region" description="Helical" evidence="6">
    <location>
        <begin position="157"/>
        <end position="181"/>
    </location>
</feature>
<protein>
    <submittedName>
        <fullName evidence="8">ABC transporter permease</fullName>
    </submittedName>
</protein>
<keyword evidence="5" id="KW-0046">Antibiotic resistance</keyword>
<feature type="transmembrane region" description="Helical" evidence="6">
    <location>
        <begin position="124"/>
        <end position="151"/>
    </location>
</feature>
<dbReference type="RefSeq" id="WP_140007350.1">
    <property type="nucleotide sequence ID" value="NZ_JBHMDG010000028.1"/>
</dbReference>
<comment type="caution">
    <text evidence="8">The sequence shown here is derived from an EMBL/GenBank/DDBJ whole genome shotgun (WGS) entry which is preliminary data.</text>
</comment>
<dbReference type="PRINTS" id="PR00164">
    <property type="entry name" value="ABC2TRNSPORT"/>
</dbReference>
<gene>
    <name evidence="8" type="ORF">ACFFRI_18510</name>
</gene>
<evidence type="ECO:0000256" key="6">
    <source>
        <dbReference type="SAM" id="Phobius"/>
    </source>
</evidence>
<feature type="transmembrane region" description="Helical" evidence="6">
    <location>
        <begin position="193"/>
        <end position="212"/>
    </location>
</feature>
<dbReference type="EMBL" id="JBHMDG010000028">
    <property type="protein sequence ID" value="MFB9315052.1"/>
    <property type="molecule type" value="Genomic_DNA"/>
</dbReference>
<evidence type="ECO:0000313" key="9">
    <source>
        <dbReference type="Proteomes" id="UP001589750"/>
    </source>
</evidence>
<dbReference type="Proteomes" id="UP001589750">
    <property type="component" value="Unassembled WGS sequence"/>
</dbReference>
<evidence type="ECO:0000256" key="3">
    <source>
        <dbReference type="ARBA" id="ARBA00022989"/>
    </source>
</evidence>
<evidence type="ECO:0000256" key="1">
    <source>
        <dbReference type="ARBA" id="ARBA00004141"/>
    </source>
</evidence>
<feature type="transmembrane region" description="Helical" evidence="6">
    <location>
        <begin position="245"/>
        <end position="267"/>
    </location>
</feature>
<keyword evidence="3 6" id="KW-1133">Transmembrane helix</keyword>
<keyword evidence="4 6" id="KW-0472">Membrane</keyword>
<accession>A0ABV5KE91</accession>
<evidence type="ECO:0000313" key="8">
    <source>
        <dbReference type="EMBL" id="MFB9315052.1"/>
    </source>
</evidence>
<evidence type="ECO:0000256" key="4">
    <source>
        <dbReference type="ARBA" id="ARBA00023136"/>
    </source>
</evidence>
<organism evidence="8 9">
    <name type="scientific">Nocardioides plantarum</name>
    <dbReference type="NCBI Taxonomy" id="29299"/>
    <lineage>
        <taxon>Bacteria</taxon>
        <taxon>Bacillati</taxon>
        <taxon>Actinomycetota</taxon>
        <taxon>Actinomycetes</taxon>
        <taxon>Propionibacteriales</taxon>
        <taxon>Nocardioidaceae</taxon>
        <taxon>Nocardioides</taxon>
    </lineage>
</organism>
<feature type="transmembrane region" description="Helical" evidence="6">
    <location>
        <begin position="77"/>
        <end position="103"/>
    </location>
</feature>
<name>A0ABV5KE91_9ACTN</name>
<reference evidence="8 9" key="1">
    <citation type="submission" date="2024-09" db="EMBL/GenBank/DDBJ databases">
        <authorList>
            <person name="Sun Q."/>
            <person name="Mori K."/>
        </authorList>
    </citation>
    <scope>NUCLEOTIDE SEQUENCE [LARGE SCALE GENOMIC DNA]</scope>
    <source>
        <strain evidence="8 9">JCM 9626</strain>
    </source>
</reference>
<keyword evidence="2 6" id="KW-0812">Transmembrane</keyword>
<dbReference type="PANTHER" id="PTHR43229">
    <property type="entry name" value="NODULATION PROTEIN J"/>
    <property type="match status" value="1"/>
</dbReference>
<dbReference type="InterPro" id="IPR013525">
    <property type="entry name" value="ABC2_TM"/>
</dbReference>
<dbReference type="PIRSF" id="PIRSF006648">
    <property type="entry name" value="DrrB"/>
    <property type="match status" value="1"/>
</dbReference>
<feature type="transmembrane region" description="Helical" evidence="6">
    <location>
        <begin position="42"/>
        <end position="65"/>
    </location>
</feature>
<dbReference type="Pfam" id="PF01061">
    <property type="entry name" value="ABC2_membrane"/>
    <property type="match status" value="1"/>
</dbReference>
<dbReference type="InterPro" id="IPR000412">
    <property type="entry name" value="ABC_2_transport"/>
</dbReference>
<evidence type="ECO:0000256" key="2">
    <source>
        <dbReference type="ARBA" id="ARBA00022692"/>
    </source>
</evidence>
<dbReference type="PANTHER" id="PTHR43229:SF2">
    <property type="entry name" value="NODULATION PROTEIN J"/>
    <property type="match status" value="1"/>
</dbReference>
<evidence type="ECO:0000259" key="7">
    <source>
        <dbReference type="Pfam" id="PF01061"/>
    </source>
</evidence>
<sequence>MPPTTTSTTRAPGDERLSTATAVRRMAPYWLTVSLRTWRGSVVSAFLAPVFYVVAMGVLLGGFIAEDPSRLEGAPDYLSFIVPGLVAGHAMQTAVADTSWPVFSNFKWNRVYDSMVATPITVRQVAFAHLFFVWLRVTVVCAIFDLVVAPFGVFGSWWGPFGALGAQSLTGLAFATLMYGYACRVESDAAFGVVFRLAIFPLFLFSGAFFPVSNLGAVGERVAQLTPLWHGVNLSRMLSLDTVDLSTAAINLAVLVGVSVLGGWWAVSGLERRMAR</sequence>
<dbReference type="InterPro" id="IPR051784">
    <property type="entry name" value="Nod_factor_ABC_transporter"/>
</dbReference>
<evidence type="ECO:0000256" key="5">
    <source>
        <dbReference type="ARBA" id="ARBA00023251"/>
    </source>
</evidence>
<comment type="subcellular location">
    <subcellularLocation>
        <location evidence="1">Membrane</location>
        <topology evidence="1">Multi-pass membrane protein</topology>
    </subcellularLocation>
</comment>
<keyword evidence="9" id="KW-1185">Reference proteome</keyword>